<dbReference type="Gene3D" id="1.20.1070.10">
    <property type="entry name" value="Rhodopsin 7-helix transmembrane proteins"/>
    <property type="match status" value="1"/>
</dbReference>
<feature type="region of interest" description="Disordered" evidence="5">
    <location>
        <begin position="256"/>
        <end position="285"/>
    </location>
</feature>
<feature type="compositionally biased region" description="Low complexity" evidence="5">
    <location>
        <begin position="276"/>
        <end position="285"/>
    </location>
</feature>
<evidence type="ECO:0000256" key="4">
    <source>
        <dbReference type="ARBA" id="ARBA00023136"/>
    </source>
</evidence>
<feature type="transmembrane region" description="Helical" evidence="6">
    <location>
        <begin position="221"/>
        <end position="247"/>
    </location>
</feature>
<feature type="transmembrane region" description="Helical" evidence="6">
    <location>
        <begin position="138"/>
        <end position="164"/>
    </location>
</feature>
<keyword evidence="2 6" id="KW-0812">Transmembrane</keyword>
<feature type="compositionally biased region" description="Gly residues" evidence="5">
    <location>
        <begin position="752"/>
        <end position="796"/>
    </location>
</feature>
<proteinExistence type="predicted"/>
<keyword evidence="4 6" id="KW-0472">Membrane</keyword>
<comment type="caution">
    <text evidence="7">The sequence shown here is derived from an EMBL/GenBank/DDBJ whole genome shotgun (WGS) entry which is preliminary data.</text>
</comment>
<evidence type="ECO:0000313" key="7">
    <source>
        <dbReference type="EMBL" id="KAL1636751.1"/>
    </source>
</evidence>
<evidence type="ECO:0000256" key="6">
    <source>
        <dbReference type="SAM" id="Phobius"/>
    </source>
</evidence>
<dbReference type="Proteomes" id="UP001521184">
    <property type="component" value="Unassembled WGS sequence"/>
</dbReference>
<dbReference type="PANTHER" id="PTHR42058:SF1">
    <property type="entry name" value="G-PROTEIN COUPLED RECEPTORS FAMILY 2 PROFILE 2 DOMAIN-CONTAINING PROTEIN"/>
    <property type="match status" value="1"/>
</dbReference>
<keyword evidence="3 6" id="KW-1133">Transmembrane helix</keyword>
<feature type="region of interest" description="Disordered" evidence="5">
    <location>
        <begin position="586"/>
        <end position="662"/>
    </location>
</feature>
<feature type="compositionally biased region" description="Low complexity" evidence="5">
    <location>
        <begin position="489"/>
        <end position="499"/>
    </location>
</feature>
<dbReference type="PANTHER" id="PTHR42058">
    <property type="entry name" value="G_PROTEIN_RECEP_F2_4 DOMAIN-CONTAINING PROTEIN"/>
    <property type="match status" value="1"/>
</dbReference>
<gene>
    <name evidence="7" type="ORF">SLS58_009590</name>
</gene>
<dbReference type="InterPro" id="IPR000832">
    <property type="entry name" value="GPCR_2_secretin-like"/>
</dbReference>
<protein>
    <recommendedName>
        <fullName evidence="9">G-protein coupled receptors family 2 profile 2 domain-containing protein</fullName>
    </recommendedName>
</protein>
<feature type="region of interest" description="Disordered" evidence="5">
    <location>
        <begin position="474"/>
        <end position="508"/>
    </location>
</feature>
<feature type="compositionally biased region" description="Low complexity" evidence="5">
    <location>
        <begin position="586"/>
        <end position="635"/>
    </location>
</feature>
<organism evidence="7 8">
    <name type="scientific">Diplodia intermedia</name>
    <dbReference type="NCBI Taxonomy" id="856260"/>
    <lineage>
        <taxon>Eukaryota</taxon>
        <taxon>Fungi</taxon>
        <taxon>Dikarya</taxon>
        <taxon>Ascomycota</taxon>
        <taxon>Pezizomycotina</taxon>
        <taxon>Dothideomycetes</taxon>
        <taxon>Dothideomycetes incertae sedis</taxon>
        <taxon>Botryosphaeriales</taxon>
        <taxon>Botryosphaeriaceae</taxon>
        <taxon>Diplodia</taxon>
    </lineage>
</organism>
<evidence type="ECO:0000256" key="5">
    <source>
        <dbReference type="SAM" id="MobiDB-lite"/>
    </source>
</evidence>
<evidence type="ECO:0000256" key="3">
    <source>
        <dbReference type="ARBA" id="ARBA00022989"/>
    </source>
</evidence>
<feature type="transmembrane region" description="Helical" evidence="6">
    <location>
        <begin position="176"/>
        <end position="201"/>
    </location>
</feature>
<name>A0ABR3TBQ8_9PEZI</name>
<feature type="compositionally biased region" description="Polar residues" evidence="5">
    <location>
        <begin position="691"/>
        <end position="700"/>
    </location>
</feature>
<comment type="subcellular location">
    <subcellularLocation>
        <location evidence="1">Membrane</location>
        <topology evidence="1">Multi-pass membrane protein</topology>
    </subcellularLocation>
</comment>
<feature type="transmembrane region" description="Helical" evidence="6">
    <location>
        <begin position="64"/>
        <end position="86"/>
    </location>
</feature>
<feature type="compositionally biased region" description="Polar residues" evidence="5">
    <location>
        <begin position="437"/>
        <end position="457"/>
    </location>
</feature>
<reference evidence="7 8" key="1">
    <citation type="journal article" date="2023" name="Plant Dis.">
        <title>First Report of Diplodia intermedia Causing Canker and Dieback Diseases on Apple Trees in Canada.</title>
        <authorList>
            <person name="Ellouze W."/>
            <person name="Ilyukhin E."/>
            <person name="Sulman M."/>
            <person name="Ali S."/>
        </authorList>
    </citation>
    <scope>NUCLEOTIDE SEQUENCE [LARGE SCALE GENOMIC DNA]</scope>
    <source>
        <strain evidence="7 8">M45-28</strain>
    </source>
</reference>
<feature type="region of interest" description="Disordered" evidence="5">
    <location>
        <begin position="745"/>
        <end position="843"/>
    </location>
</feature>
<evidence type="ECO:0000256" key="2">
    <source>
        <dbReference type="ARBA" id="ARBA00022692"/>
    </source>
</evidence>
<dbReference type="Pfam" id="PF00002">
    <property type="entry name" value="7tm_2"/>
    <property type="match status" value="1"/>
</dbReference>
<sequence length="843" mass="87559">MASVNETTCPPPFISDADFQRGGGYIEGRFCGINPSATPGQKCCLPCPVQDWVYPADYVRRLKVANYVGISSVALCGLLLVSFLVLPPSRSNRHYLTVGVTLAITFFSVPFVVPLGTDPAMCHDRITPNGQGSDASCAWAGALLLLGAMGSALWILFRALWLHLRVCWDIDPGRPFMILSIFAGIVVPVAFTAVSMTVTGVSYRTGLVCLPNHNKAIVTFWAWEVGFAGAALLVQGVTTGYCLWVFLRVLLRGKRGGGSERGTMMLASSGSGPAHSSLASEGSGLSAERPQKTWRQVRRIMLLQWRQIALTVVMAVESLFYIIVFVAQDTRFGEVAAKANEPEAKTWSACLVLTGGNRAACLQYAEKLAISQDLVLGSLLLGSLIGTQNFLLLAKSSIFLGWWELLGRPFSRFDRRGSDLPLTSLKPPEKPEGHQLGPNTAKPSTANTQDYGANGTTPLMATHNAAAPSRASILFGGGHRLPRSRSSHRNSSSTTSSSSLHGIAVDMPPVTVNNPYKLSLPSERAASQGTNPAERARLARVGDIVDLHNLYATDVRDDRQAFNAARPATPPPPPLPLNIAKSLPRTKSTATTGGKGGPATSAVQPPMATSAASLSLPSRTPSPSSSFSFSSSTPPALRPGVRAHDNAAPPPPSSSSLPLQPTASSTLLARSATVRTHHPAPTPDFLRPSRSIGNLLTPTTAGGGGGVANRHRLPSWVRRGGGSSSTTADLRDAMRGRGGLALHPVRADDEFGTGGLGSGNGNGGGEAESGVGVGRGRSGGGGGGAGDEAAGMGGVGRVMAGGRTSGGDAERSGGGARGGEGAAGGGGVVTTLKEILDQGPGRA</sequence>
<feature type="region of interest" description="Disordered" evidence="5">
    <location>
        <begin position="421"/>
        <end position="457"/>
    </location>
</feature>
<evidence type="ECO:0000256" key="1">
    <source>
        <dbReference type="ARBA" id="ARBA00004141"/>
    </source>
</evidence>
<feature type="compositionally biased region" description="Gly residues" evidence="5">
    <location>
        <begin position="812"/>
        <end position="828"/>
    </location>
</feature>
<feature type="transmembrane region" description="Helical" evidence="6">
    <location>
        <begin position="308"/>
        <end position="327"/>
    </location>
</feature>
<evidence type="ECO:0000313" key="8">
    <source>
        <dbReference type="Proteomes" id="UP001521184"/>
    </source>
</evidence>
<dbReference type="EMBL" id="JAKEKT020000096">
    <property type="protein sequence ID" value="KAL1636751.1"/>
    <property type="molecule type" value="Genomic_DNA"/>
</dbReference>
<dbReference type="InterPro" id="IPR053247">
    <property type="entry name" value="GPCR_GPR1/git3-like"/>
</dbReference>
<feature type="transmembrane region" description="Helical" evidence="6">
    <location>
        <begin position="95"/>
        <end position="113"/>
    </location>
</feature>
<feature type="region of interest" description="Disordered" evidence="5">
    <location>
        <begin position="674"/>
        <end position="730"/>
    </location>
</feature>
<accession>A0ABR3TBQ8</accession>
<keyword evidence="8" id="KW-1185">Reference proteome</keyword>
<evidence type="ECO:0008006" key="9">
    <source>
        <dbReference type="Google" id="ProtNLM"/>
    </source>
</evidence>